<dbReference type="RefSeq" id="WP_160845870.1">
    <property type="nucleotide sequence ID" value="NZ_WVHT01000009.1"/>
</dbReference>
<dbReference type="Proteomes" id="UP000466586">
    <property type="component" value="Unassembled WGS sequence"/>
</dbReference>
<evidence type="ECO:0000256" key="3">
    <source>
        <dbReference type="PIRNR" id="PIRNR002070"/>
    </source>
</evidence>
<comment type="caution">
    <text evidence="4">The sequence shown here is derived from an EMBL/GenBank/DDBJ whole genome shotgun (WGS) entry which is preliminary data.</text>
</comment>
<dbReference type="Pfam" id="PF00436">
    <property type="entry name" value="SSB"/>
    <property type="match status" value="1"/>
</dbReference>
<comment type="subunit">
    <text evidence="2">Homotetramer.</text>
</comment>
<reference evidence="4 5" key="1">
    <citation type="submission" date="2019-11" db="EMBL/GenBank/DDBJ databases">
        <title>Pedobacter sp. HMF7647 Genome sequencing and assembly.</title>
        <authorList>
            <person name="Kang H."/>
            <person name="Kim H."/>
            <person name="Joh K."/>
        </authorList>
    </citation>
    <scope>NUCLEOTIDE SEQUENCE [LARGE SCALE GENOMIC DNA]</scope>
    <source>
        <strain evidence="4 5">HMF7647</strain>
    </source>
</reference>
<dbReference type="EMBL" id="WVHT01000009">
    <property type="protein sequence ID" value="MXV52693.1"/>
    <property type="molecule type" value="Genomic_DNA"/>
</dbReference>
<evidence type="ECO:0000256" key="2">
    <source>
        <dbReference type="HAMAP-Rule" id="MF_00984"/>
    </source>
</evidence>
<dbReference type="CDD" id="cd04496">
    <property type="entry name" value="SSB_OBF"/>
    <property type="match status" value="1"/>
</dbReference>
<dbReference type="HAMAP" id="MF_00984">
    <property type="entry name" value="SSB"/>
    <property type="match status" value="1"/>
</dbReference>
<dbReference type="InterPro" id="IPR000424">
    <property type="entry name" value="Primosome_PriB/ssb"/>
</dbReference>
<accession>A0A7K1YDM0</accession>
<dbReference type="PROSITE" id="PS50935">
    <property type="entry name" value="SSB"/>
    <property type="match status" value="1"/>
</dbReference>
<keyword evidence="5" id="KW-1185">Reference proteome</keyword>
<keyword evidence="1 2" id="KW-0238">DNA-binding</keyword>
<dbReference type="GO" id="GO:0003697">
    <property type="term" value="F:single-stranded DNA binding"/>
    <property type="evidence" value="ECO:0007669"/>
    <property type="project" value="UniProtKB-UniRule"/>
</dbReference>
<organism evidence="4 5">
    <name type="scientific">Hufsiella arboris</name>
    <dbReference type="NCBI Taxonomy" id="2695275"/>
    <lineage>
        <taxon>Bacteria</taxon>
        <taxon>Pseudomonadati</taxon>
        <taxon>Bacteroidota</taxon>
        <taxon>Sphingobacteriia</taxon>
        <taxon>Sphingobacteriales</taxon>
        <taxon>Sphingobacteriaceae</taxon>
        <taxon>Hufsiella</taxon>
    </lineage>
</organism>
<name>A0A7K1YDM0_9SPHI</name>
<dbReference type="InterPro" id="IPR011344">
    <property type="entry name" value="ssDNA-bd"/>
</dbReference>
<comment type="caution">
    <text evidence="2">Lacks conserved residue(s) required for the propagation of feature annotation.</text>
</comment>
<evidence type="ECO:0000256" key="1">
    <source>
        <dbReference type="ARBA" id="ARBA00023125"/>
    </source>
</evidence>
<dbReference type="AlphaFoldDB" id="A0A7K1YDM0"/>
<dbReference type="GO" id="GO:0009295">
    <property type="term" value="C:nucleoid"/>
    <property type="evidence" value="ECO:0007669"/>
    <property type="project" value="TreeGrafter"/>
</dbReference>
<dbReference type="GO" id="GO:0006260">
    <property type="term" value="P:DNA replication"/>
    <property type="evidence" value="ECO:0007669"/>
    <property type="project" value="InterPro"/>
</dbReference>
<dbReference type="InterPro" id="IPR012340">
    <property type="entry name" value="NA-bd_OB-fold"/>
</dbReference>
<proteinExistence type="inferred from homology"/>
<dbReference type="Gene3D" id="2.40.50.140">
    <property type="entry name" value="Nucleic acid-binding proteins"/>
    <property type="match status" value="1"/>
</dbReference>
<gene>
    <name evidence="4" type="primary">ssb</name>
    <name evidence="4" type="ORF">GS399_17100</name>
</gene>
<dbReference type="PANTHER" id="PTHR10302">
    <property type="entry name" value="SINGLE-STRANDED DNA-BINDING PROTEIN"/>
    <property type="match status" value="1"/>
</dbReference>
<evidence type="ECO:0000313" key="5">
    <source>
        <dbReference type="Proteomes" id="UP000466586"/>
    </source>
</evidence>
<dbReference type="SUPFAM" id="SSF50249">
    <property type="entry name" value="Nucleic acid-binding proteins"/>
    <property type="match status" value="1"/>
</dbReference>
<sequence>METQTNNSVRLTGFIGKDPEVKEIGKSQLVRFSMATNHSYKNLKGEWMKDTHWHNIVIWNKIDAIDHKRLSKGTEVSIEGRLVSRSYTDKKGNKHYLTEIVVNEISVLEKNRKDTAQVA</sequence>
<dbReference type="NCBIfam" id="TIGR00621">
    <property type="entry name" value="ssb"/>
    <property type="match status" value="1"/>
</dbReference>
<dbReference type="PANTHER" id="PTHR10302:SF0">
    <property type="entry name" value="SINGLE-STRANDED DNA-BINDING PROTEIN, MITOCHONDRIAL"/>
    <property type="match status" value="1"/>
</dbReference>
<dbReference type="PIRSF" id="PIRSF002070">
    <property type="entry name" value="SSB"/>
    <property type="match status" value="1"/>
</dbReference>
<protein>
    <recommendedName>
        <fullName evidence="2 3">Single-stranded DNA-binding protein</fullName>
        <shortName evidence="2">SSB</shortName>
    </recommendedName>
</protein>
<evidence type="ECO:0000313" key="4">
    <source>
        <dbReference type="EMBL" id="MXV52693.1"/>
    </source>
</evidence>